<gene>
    <name evidence="2" type="ORF">R1sor_023364</name>
</gene>
<feature type="compositionally biased region" description="Basic and acidic residues" evidence="1">
    <location>
        <begin position="98"/>
        <end position="113"/>
    </location>
</feature>
<dbReference type="Proteomes" id="UP001633002">
    <property type="component" value="Unassembled WGS sequence"/>
</dbReference>
<keyword evidence="3" id="KW-1185">Reference proteome</keyword>
<organism evidence="2 3">
    <name type="scientific">Riccia sorocarpa</name>
    <dbReference type="NCBI Taxonomy" id="122646"/>
    <lineage>
        <taxon>Eukaryota</taxon>
        <taxon>Viridiplantae</taxon>
        <taxon>Streptophyta</taxon>
        <taxon>Embryophyta</taxon>
        <taxon>Marchantiophyta</taxon>
        <taxon>Marchantiopsida</taxon>
        <taxon>Marchantiidae</taxon>
        <taxon>Marchantiales</taxon>
        <taxon>Ricciaceae</taxon>
        <taxon>Riccia</taxon>
    </lineage>
</organism>
<evidence type="ECO:0000313" key="3">
    <source>
        <dbReference type="Proteomes" id="UP001633002"/>
    </source>
</evidence>
<reference evidence="2 3" key="1">
    <citation type="submission" date="2024-09" db="EMBL/GenBank/DDBJ databases">
        <title>Chromosome-scale assembly of Riccia sorocarpa.</title>
        <authorList>
            <person name="Paukszto L."/>
        </authorList>
    </citation>
    <scope>NUCLEOTIDE SEQUENCE [LARGE SCALE GENOMIC DNA]</scope>
    <source>
        <strain evidence="2">LP-2024</strain>
        <tissue evidence="2">Aerial parts of the thallus</tissue>
    </source>
</reference>
<protein>
    <submittedName>
        <fullName evidence="2">Uncharacterized protein</fullName>
    </submittedName>
</protein>
<name>A0ABD3GN82_9MARC</name>
<evidence type="ECO:0000256" key="1">
    <source>
        <dbReference type="SAM" id="MobiDB-lite"/>
    </source>
</evidence>
<dbReference type="AlphaFoldDB" id="A0ABD3GN82"/>
<evidence type="ECO:0000313" key="2">
    <source>
        <dbReference type="EMBL" id="KAL3680408.1"/>
    </source>
</evidence>
<feature type="region of interest" description="Disordered" evidence="1">
    <location>
        <begin position="89"/>
        <end position="113"/>
    </location>
</feature>
<comment type="caution">
    <text evidence="2">The sequence shown here is derived from an EMBL/GenBank/DDBJ whole genome shotgun (WGS) entry which is preliminary data.</text>
</comment>
<accession>A0ABD3GN82</accession>
<dbReference type="EMBL" id="JBJQOH010000007">
    <property type="protein sequence ID" value="KAL3680408.1"/>
    <property type="molecule type" value="Genomic_DNA"/>
</dbReference>
<sequence>MAERSGSNDDHDAIQSVLHAIPSTSPTESVDVCSLPTVAQAIDVPTGSPQADSTPAVPKPASRIATEERHHAILSNLSPPTTRARAVEKRSNNPSLESVKEIQVRGADQSEPRRSLWPREMASISGTKDNGAREGGAFSDIIHTYTMKFENNKPTPKIPLCRLVQFSRVRQFQTTSLQTEALKKSFETHCYMEHGAAFHVSTFDENDNEMHVTDEDRAGWDMLWRMESEEFDAECNRVPEYKHLVGRKFSTWDGNHRLITWMQVSMSPERTTRKAWHPRVRCVILIPPITVYKQIEVAMHNLNVSPHATVQYDWIQEVERCLQVLCTPLSEYKEMIGADVYEEFEKARLKSPTKNAWYHENMTSTAAAYILSFGEVSATKDAQLVVEDEAKRQGKLLTTKQKKDMWEARVKDVCGSWSSQVFKYATIVNPQLEPDFLKTVRELQNTLAMVEKSKRIVAQTVGLDRVKAFASAGIHNSLKVELLMVHYADKKTREKYHHPTKFDVDIDLHPWLAQWALWSLLELLSFDIIRKFFSYRCQNTEEDVDEKEARLEEEVVRFRMYFVDTRDKFWSDLWYPVEDRQDVQMNIRRAKCMVFRYFVWHLQSGKASTCFLLWRVQENNFSMYSFEDTLYRPLDSLTDWELENCPWWLEQFQARDHQDRLHPPTVSFLATS</sequence>
<proteinExistence type="predicted"/>